<sequence length="16" mass="1964">MTGMVNYFQLTEKVFR</sequence>
<proteinExistence type="predicted"/>
<accession>A0A0A8ZCM4</accession>
<evidence type="ECO:0000313" key="1">
    <source>
        <dbReference type="EMBL" id="JAD37124.1"/>
    </source>
</evidence>
<protein>
    <submittedName>
        <fullName evidence="1">Uncharacterized protein</fullName>
    </submittedName>
</protein>
<reference evidence="1" key="2">
    <citation type="journal article" date="2015" name="Data Brief">
        <title>Shoot transcriptome of the giant reed, Arundo donax.</title>
        <authorList>
            <person name="Barrero R.A."/>
            <person name="Guerrero F.D."/>
            <person name="Moolhuijzen P."/>
            <person name="Goolsby J.A."/>
            <person name="Tidwell J."/>
            <person name="Bellgard S.E."/>
            <person name="Bellgard M.I."/>
        </authorList>
    </citation>
    <scope>NUCLEOTIDE SEQUENCE</scope>
    <source>
        <tissue evidence="1">Shoot tissue taken approximately 20 cm above the soil surface</tissue>
    </source>
</reference>
<reference evidence="1" key="1">
    <citation type="submission" date="2014-09" db="EMBL/GenBank/DDBJ databases">
        <authorList>
            <person name="Magalhaes I.L.F."/>
            <person name="Oliveira U."/>
            <person name="Santos F.R."/>
            <person name="Vidigal T.H.D.A."/>
            <person name="Brescovit A.D."/>
            <person name="Santos A.J."/>
        </authorList>
    </citation>
    <scope>NUCLEOTIDE SEQUENCE</scope>
    <source>
        <tissue evidence="1">Shoot tissue taken approximately 20 cm above the soil surface</tissue>
    </source>
</reference>
<dbReference type="AlphaFoldDB" id="A0A0A8ZCM4"/>
<organism evidence="1">
    <name type="scientific">Arundo donax</name>
    <name type="common">Giant reed</name>
    <name type="synonym">Donax arundinaceus</name>
    <dbReference type="NCBI Taxonomy" id="35708"/>
    <lineage>
        <taxon>Eukaryota</taxon>
        <taxon>Viridiplantae</taxon>
        <taxon>Streptophyta</taxon>
        <taxon>Embryophyta</taxon>
        <taxon>Tracheophyta</taxon>
        <taxon>Spermatophyta</taxon>
        <taxon>Magnoliopsida</taxon>
        <taxon>Liliopsida</taxon>
        <taxon>Poales</taxon>
        <taxon>Poaceae</taxon>
        <taxon>PACMAD clade</taxon>
        <taxon>Arundinoideae</taxon>
        <taxon>Arundineae</taxon>
        <taxon>Arundo</taxon>
    </lineage>
</organism>
<name>A0A0A8ZCM4_ARUDO</name>
<dbReference type="EMBL" id="GBRH01260771">
    <property type="protein sequence ID" value="JAD37124.1"/>
    <property type="molecule type" value="Transcribed_RNA"/>
</dbReference>